<dbReference type="Pfam" id="PF07727">
    <property type="entry name" value="RVT_2"/>
    <property type="match status" value="1"/>
</dbReference>
<reference evidence="2" key="1">
    <citation type="submission" date="2014-09" db="EMBL/GenBank/DDBJ databases">
        <authorList>
            <person name="Magalhaes I.L.F."/>
            <person name="Oliveira U."/>
            <person name="Santos F.R."/>
            <person name="Vidigal T.H.D.A."/>
            <person name="Brescovit A.D."/>
            <person name="Santos A.J."/>
        </authorList>
    </citation>
    <scope>NUCLEOTIDE SEQUENCE</scope>
    <source>
        <tissue evidence="2">Shoot tissue taken approximately 20 cm above the soil surface</tissue>
    </source>
</reference>
<dbReference type="AlphaFoldDB" id="A0A0A9GXF4"/>
<dbReference type="EMBL" id="GBRH01172618">
    <property type="protein sequence ID" value="JAE25278.1"/>
    <property type="molecule type" value="Transcribed_RNA"/>
</dbReference>
<organism evidence="2">
    <name type="scientific">Arundo donax</name>
    <name type="common">Giant reed</name>
    <name type="synonym">Donax arundinaceus</name>
    <dbReference type="NCBI Taxonomy" id="35708"/>
    <lineage>
        <taxon>Eukaryota</taxon>
        <taxon>Viridiplantae</taxon>
        <taxon>Streptophyta</taxon>
        <taxon>Embryophyta</taxon>
        <taxon>Tracheophyta</taxon>
        <taxon>Spermatophyta</taxon>
        <taxon>Magnoliopsida</taxon>
        <taxon>Liliopsida</taxon>
        <taxon>Poales</taxon>
        <taxon>Poaceae</taxon>
        <taxon>PACMAD clade</taxon>
        <taxon>Arundinoideae</taxon>
        <taxon>Arundineae</taxon>
        <taxon>Arundo</taxon>
    </lineage>
</organism>
<reference evidence="2" key="2">
    <citation type="journal article" date="2015" name="Data Brief">
        <title>Shoot transcriptome of the giant reed, Arundo donax.</title>
        <authorList>
            <person name="Barrero R.A."/>
            <person name="Guerrero F.D."/>
            <person name="Moolhuijzen P."/>
            <person name="Goolsby J.A."/>
            <person name="Tidwell J."/>
            <person name="Bellgard S.E."/>
            <person name="Bellgard M.I."/>
        </authorList>
    </citation>
    <scope>NUCLEOTIDE SEQUENCE</scope>
    <source>
        <tissue evidence="2">Shoot tissue taken approximately 20 cm above the soil surface</tissue>
    </source>
</reference>
<sequence>MIAIAAHANWELHHLDIKSAFLNDDLHEEVYVEQPLGFAVKGKECLVYRLNKALYGLRQAPRAWSEKLDASLLKLGFSRCNTGHGIYTRGTSKRRLIGVYVDDLVIMSGDSKEITQFKAEMRT</sequence>
<dbReference type="InterPro" id="IPR043502">
    <property type="entry name" value="DNA/RNA_pol_sf"/>
</dbReference>
<dbReference type="SUPFAM" id="SSF56672">
    <property type="entry name" value="DNA/RNA polymerases"/>
    <property type="match status" value="1"/>
</dbReference>
<proteinExistence type="predicted"/>
<name>A0A0A9GXF4_ARUDO</name>
<dbReference type="InterPro" id="IPR013103">
    <property type="entry name" value="RVT_2"/>
</dbReference>
<evidence type="ECO:0000313" key="2">
    <source>
        <dbReference type="EMBL" id="JAE25278.1"/>
    </source>
</evidence>
<evidence type="ECO:0000259" key="1">
    <source>
        <dbReference type="Pfam" id="PF07727"/>
    </source>
</evidence>
<feature type="domain" description="Reverse transcriptase Ty1/copia-type" evidence="1">
    <location>
        <begin position="2"/>
        <end position="122"/>
    </location>
</feature>
<protein>
    <recommendedName>
        <fullName evidence="1">Reverse transcriptase Ty1/copia-type domain-containing protein</fullName>
    </recommendedName>
</protein>
<accession>A0A0A9GXF4</accession>